<dbReference type="OrthoDB" id="337762at2"/>
<sequence length="463" mass="51709">MENTNLPTDAHGAFELSFGLAQADITPPLEIYARNWGAAKSDTATGLHQPLYLSCLITYSKNGQKGVVLTADLGWWKDNNDERNLRAAILETCGLQEEQLLLCLSHTHAGPSICTNDKNQIGGEYIAPYLDFLKDTAISIIQQAEANRMEGMLTWAYGCCDLATKRDLNHEGQFLIGYDPSQKADQTLLVGQLRNVEGKLKALICNYACHPTTFAHENSLLSPDYVGAMRQLIHDALQVPCLFLQGASGDLAPKKQYVKDPAIVEANGRKLGYAILSTLENSSAIDEQWTFDQALQSGAPLALFAEKKIKPSSVFKQLKIKVTVPYKKLPSVAEITAEFEACEDRVMKDRLWRKLNTRKSIGNQTHAQIPVWIWQFGDAFLIAQPNEVYAVFQEQIRAHFPERFIAVVNIANGYLGYLPPQDLYQNDMYAVWQTPFEKGSLEILINTTIANLEKLIADEIRVN</sequence>
<accession>A0A3S3SXC9</accession>
<reference evidence="1 2" key="1">
    <citation type="submission" date="2018-06" db="EMBL/GenBank/DDBJ databases">
        <title>Pedobacter endophyticus sp. nov., an endophytic bacterium isolated from a leaf of Triticum aestivum.</title>
        <authorList>
            <person name="Zhang L."/>
        </authorList>
    </citation>
    <scope>NUCLEOTIDE SEQUENCE [LARGE SCALE GENOMIC DNA]</scope>
    <source>
        <strain evidence="1 2">CM134L-2</strain>
    </source>
</reference>
<proteinExistence type="predicted"/>
<evidence type="ECO:0008006" key="3">
    <source>
        <dbReference type="Google" id="ProtNLM"/>
    </source>
</evidence>
<dbReference type="EMBL" id="SAYW01000001">
    <property type="protein sequence ID" value="RWU10774.1"/>
    <property type="molecule type" value="Genomic_DNA"/>
</dbReference>
<evidence type="ECO:0000313" key="2">
    <source>
        <dbReference type="Proteomes" id="UP000284120"/>
    </source>
</evidence>
<organism evidence="1 2">
    <name type="scientific">Pedobacter chitinilyticus</name>
    <dbReference type="NCBI Taxonomy" id="2233776"/>
    <lineage>
        <taxon>Bacteria</taxon>
        <taxon>Pseudomonadati</taxon>
        <taxon>Bacteroidota</taxon>
        <taxon>Sphingobacteriia</taxon>
        <taxon>Sphingobacteriales</taxon>
        <taxon>Sphingobacteriaceae</taxon>
        <taxon>Pedobacter</taxon>
    </lineage>
</organism>
<gene>
    <name evidence="1" type="ORF">DPV69_05445</name>
</gene>
<comment type="caution">
    <text evidence="1">The sequence shown here is derived from an EMBL/GenBank/DDBJ whole genome shotgun (WGS) entry which is preliminary data.</text>
</comment>
<protein>
    <recommendedName>
        <fullName evidence="3">Alkaline ceramidase</fullName>
    </recommendedName>
</protein>
<name>A0A3S3SXC9_9SPHI</name>
<dbReference type="AlphaFoldDB" id="A0A3S3SXC9"/>
<dbReference type="Proteomes" id="UP000284120">
    <property type="component" value="Unassembled WGS sequence"/>
</dbReference>
<dbReference type="RefSeq" id="WP_113646256.1">
    <property type="nucleotide sequence ID" value="NZ_QMHN01000001.1"/>
</dbReference>
<evidence type="ECO:0000313" key="1">
    <source>
        <dbReference type="EMBL" id="RWU10774.1"/>
    </source>
</evidence>
<keyword evidence="2" id="KW-1185">Reference proteome</keyword>